<keyword evidence="9" id="KW-1185">Reference proteome</keyword>
<feature type="transmembrane region" description="Helical" evidence="7">
    <location>
        <begin position="105"/>
        <end position="123"/>
    </location>
</feature>
<feature type="transmembrane region" description="Helical" evidence="7">
    <location>
        <begin position="157"/>
        <end position="180"/>
    </location>
</feature>
<evidence type="ECO:0000313" key="8">
    <source>
        <dbReference type="EMBL" id="SFE47684.1"/>
    </source>
</evidence>
<feature type="transmembrane region" description="Helical" evidence="7">
    <location>
        <begin position="263"/>
        <end position="290"/>
    </location>
</feature>
<feature type="transmembrane region" description="Helical" evidence="7">
    <location>
        <begin position="228"/>
        <end position="251"/>
    </location>
</feature>
<keyword evidence="5 7" id="KW-0472">Membrane</keyword>
<sequence>MTTSLKDRLADRAQRLLRPVAPLIRAANLWMDVDGPRMSAAMSFYGMLSLAPLLLLLVGVLGWWIDKSYLETNLITQVQSVVGDRGADVIRAALASAQAPSEGRLASIFGFVLLLSGATGVFVELQSALERLWTGGQPVPQVKAAWWRMASLRLRGLGYVMAIGFLLLISLVVSTGINMVSHWATGTLPEGAGTLLLVVNELVAFGIAVGLFVGLMRIGGGPKPSMTCLVFGAVVGAILFTVGKQLLAFYLSTAAVVSAYGAAGSLVVLLMWIFFSSAVLLFAAACARALQETREEYARHAGLQKRQGEERQAAEQARTA</sequence>
<accession>A0A1I2AUM4</accession>
<protein>
    <submittedName>
        <fullName evidence="8">Membrane protein</fullName>
    </submittedName>
</protein>
<feature type="transmembrane region" description="Helical" evidence="7">
    <location>
        <begin position="192"/>
        <end position="216"/>
    </location>
</feature>
<proteinExistence type="predicted"/>
<dbReference type="PANTHER" id="PTHR30213:SF1">
    <property type="entry name" value="INNER MEMBRANE PROTEIN YHJD"/>
    <property type="match status" value="1"/>
</dbReference>
<gene>
    <name evidence="8" type="ORF">SAMN04489711_102240</name>
</gene>
<dbReference type="Proteomes" id="UP000199119">
    <property type="component" value="Unassembled WGS sequence"/>
</dbReference>
<evidence type="ECO:0000256" key="7">
    <source>
        <dbReference type="SAM" id="Phobius"/>
    </source>
</evidence>
<evidence type="ECO:0000256" key="1">
    <source>
        <dbReference type="ARBA" id="ARBA00004651"/>
    </source>
</evidence>
<dbReference type="AlphaFoldDB" id="A0A1I2AUM4"/>
<dbReference type="InterPro" id="IPR017039">
    <property type="entry name" value="Virul_fac_BrkB"/>
</dbReference>
<feature type="region of interest" description="Disordered" evidence="6">
    <location>
        <begin position="301"/>
        <end position="320"/>
    </location>
</feature>
<feature type="transmembrane region" description="Helical" evidence="7">
    <location>
        <begin position="44"/>
        <end position="65"/>
    </location>
</feature>
<reference evidence="9" key="1">
    <citation type="submission" date="2016-10" db="EMBL/GenBank/DDBJ databases">
        <authorList>
            <person name="Varghese N."/>
            <person name="Submissions S."/>
        </authorList>
    </citation>
    <scope>NUCLEOTIDE SEQUENCE [LARGE SCALE GENOMIC DNA]</scope>
    <source>
        <strain evidence="9">DSM 27981</strain>
    </source>
</reference>
<evidence type="ECO:0000256" key="5">
    <source>
        <dbReference type="ARBA" id="ARBA00023136"/>
    </source>
</evidence>
<evidence type="ECO:0000256" key="2">
    <source>
        <dbReference type="ARBA" id="ARBA00022475"/>
    </source>
</evidence>
<name>A0A1I2AUM4_9BURK</name>
<keyword evidence="3 7" id="KW-0812">Transmembrane</keyword>
<dbReference type="PIRSF" id="PIRSF035875">
    <property type="entry name" value="RNase_BN"/>
    <property type="match status" value="1"/>
</dbReference>
<keyword evidence="2" id="KW-1003">Cell membrane</keyword>
<dbReference type="Pfam" id="PF03631">
    <property type="entry name" value="Virul_fac_BrkB"/>
    <property type="match status" value="1"/>
</dbReference>
<dbReference type="PANTHER" id="PTHR30213">
    <property type="entry name" value="INNER MEMBRANE PROTEIN YHJD"/>
    <property type="match status" value="1"/>
</dbReference>
<dbReference type="GO" id="GO:0005886">
    <property type="term" value="C:plasma membrane"/>
    <property type="evidence" value="ECO:0007669"/>
    <property type="project" value="UniProtKB-SubCell"/>
</dbReference>
<keyword evidence="4 7" id="KW-1133">Transmembrane helix</keyword>
<evidence type="ECO:0000313" key="9">
    <source>
        <dbReference type="Proteomes" id="UP000199119"/>
    </source>
</evidence>
<dbReference type="RefSeq" id="WP_092937755.1">
    <property type="nucleotide sequence ID" value="NZ_FONX01000002.1"/>
</dbReference>
<dbReference type="EMBL" id="FONX01000002">
    <property type="protein sequence ID" value="SFE47684.1"/>
    <property type="molecule type" value="Genomic_DNA"/>
</dbReference>
<dbReference type="STRING" id="1177982.SAMN04489711_102240"/>
<organism evidence="8 9">
    <name type="scientific">Paracidovorax wautersii</name>
    <dbReference type="NCBI Taxonomy" id="1177982"/>
    <lineage>
        <taxon>Bacteria</taxon>
        <taxon>Pseudomonadati</taxon>
        <taxon>Pseudomonadota</taxon>
        <taxon>Betaproteobacteria</taxon>
        <taxon>Burkholderiales</taxon>
        <taxon>Comamonadaceae</taxon>
        <taxon>Paracidovorax</taxon>
    </lineage>
</organism>
<evidence type="ECO:0000256" key="6">
    <source>
        <dbReference type="SAM" id="MobiDB-lite"/>
    </source>
</evidence>
<evidence type="ECO:0000256" key="3">
    <source>
        <dbReference type="ARBA" id="ARBA00022692"/>
    </source>
</evidence>
<evidence type="ECO:0000256" key="4">
    <source>
        <dbReference type="ARBA" id="ARBA00022989"/>
    </source>
</evidence>
<comment type="subcellular location">
    <subcellularLocation>
        <location evidence="1">Cell membrane</location>
        <topology evidence="1">Multi-pass membrane protein</topology>
    </subcellularLocation>
</comment>
<dbReference type="OrthoDB" id="8797264at2"/>